<keyword evidence="1" id="KW-0677">Repeat</keyword>
<evidence type="ECO:0000256" key="1">
    <source>
        <dbReference type="ARBA" id="ARBA00022737"/>
    </source>
</evidence>
<dbReference type="EMBL" id="JAVXUP010000183">
    <property type="protein sequence ID" value="KAK3035139.1"/>
    <property type="molecule type" value="Genomic_DNA"/>
</dbReference>
<dbReference type="InterPro" id="IPR011990">
    <property type="entry name" value="TPR-like_helical_dom_sf"/>
</dbReference>
<accession>A0AA88WXE5</accession>
<dbReference type="Pfam" id="PF13041">
    <property type="entry name" value="PPR_2"/>
    <property type="match status" value="1"/>
</dbReference>
<protein>
    <recommendedName>
        <fullName evidence="6">Pentatricopeptide repeat-containing protein</fullName>
    </recommendedName>
</protein>
<feature type="region of interest" description="Disordered" evidence="3">
    <location>
        <begin position="20"/>
        <end position="59"/>
    </location>
</feature>
<feature type="repeat" description="PPR" evidence="2">
    <location>
        <begin position="109"/>
        <end position="143"/>
    </location>
</feature>
<gene>
    <name evidence="4" type="ORF">RJ639_032641</name>
</gene>
<dbReference type="InterPro" id="IPR051222">
    <property type="entry name" value="PPR/CCM1_RNA-binding"/>
</dbReference>
<evidence type="ECO:0000313" key="4">
    <source>
        <dbReference type="EMBL" id="KAK3035139.1"/>
    </source>
</evidence>
<dbReference type="PROSITE" id="PS51375">
    <property type="entry name" value="PPR"/>
    <property type="match status" value="1"/>
</dbReference>
<evidence type="ECO:0000256" key="3">
    <source>
        <dbReference type="SAM" id="MobiDB-lite"/>
    </source>
</evidence>
<evidence type="ECO:0008006" key="6">
    <source>
        <dbReference type="Google" id="ProtNLM"/>
    </source>
</evidence>
<evidence type="ECO:0000313" key="5">
    <source>
        <dbReference type="Proteomes" id="UP001188597"/>
    </source>
</evidence>
<proteinExistence type="predicted"/>
<keyword evidence="5" id="KW-1185">Reference proteome</keyword>
<organism evidence="4 5">
    <name type="scientific">Escallonia herrerae</name>
    <dbReference type="NCBI Taxonomy" id="1293975"/>
    <lineage>
        <taxon>Eukaryota</taxon>
        <taxon>Viridiplantae</taxon>
        <taxon>Streptophyta</taxon>
        <taxon>Embryophyta</taxon>
        <taxon>Tracheophyta</taxon>
        <taxon>Spermatophyta</taxon>
        <taxon>Magnoliopsida</taxon>
        <taxon>eudicotyledons</taxon>
        <taxon>Gunneridae</taxon>
        <taxon>Pentapetalae</taxon>
        <taxon>asterids</taxon>
        <taxon>campanulids</taxon>
        <taxon>Escalloniales</taxon>
        <taxon>Escalloniaceae</taxon>
        <taxon>Escallonia</taxon>
    </lineage>
</organism>
<name>A0AA88WXE5_9ASTE</name>
<dbReference type="Proteomes" id="UP001188597">
    <property type="component" value="Unassembled WGS sequence"/>
</dbReference>
<evidence type="ECO:0000256" key="2">
    <source>
        <dbReference type="PROSITE-ProRule" id="PRU00708"/>
    </source>
</evidence>
<dbReference type="AlphaFoldDB" id="A0AA88WXE5"/>
<dbReference type="NCBIfam" id="TIGR00756">
    <property type="entry name" value="PPR"/>
    <property type="match status" value="1"/>
</dbReference>
<dbReference type="Gene3D" id="1.25.40.10">
    <property type="entry name" value="Tetratricopeptide repeat domain"/>
    <property type="match status" value="1"/>
</dbReference>
<sequence length="178" mass="20234">MLGNMLSSCLFLKWRTPELGRQNDGDSQPQHPLEGDLGLASDQGGLAGAEEGEGESGYGGRMVLQISGERTTEQEEEKTHRRHYVERSSAKFVHRFRLRENVRIWARLDIVSYTTVITGLCQTGKLDFVLALVEEIYSDELELDLVTFNILIDWLYRKNGLSAAEKLWRLMESVNIIC</sequence>
<dbReference type="SUPFAM" id="SSF49764">
    <property type="entry name" value="HSP20-like chaperones"/>
    <property type="match status" value="1"/>
</dbReference>
<comment type="caution">
    <text evidence="4">The sequence shown here is derived from an EMBL/GenBank/DDBJ whole genome shotgun (WGS) entry which is preliminary data.</text>
</comment>
<dbReference type="PANTHER" id="PTHR47942">
    <property type="entry name" value="TETRATRICOPEPTIDE REPEAT (TPR)-LIKE SUPERFAMILY PROTEIN-RELATED"/>
    <property type="match status" value="1"/>
</dbReference>
<dbReference type="PANTHER" id="PTHR47942:SF16">
    <property type="entry name" value="PENTATRICOPEPTIDE REPEAT DOMAIN CONTAINING PROTEIN-RELATED"/>
    <property type="match status" value="1"/>
</dbReference>
<dbReference type="InterPro" id="IPR008978">
    <property type="entry name" value="HSP20-like_chaperone"/>
</dbReference>
<reference evidence="4" key="1">
    <citation type="submission" date="2022-12" db="EMBL/GenBank/DDBJ databases">
        <title>Draft genome assemblies for two species of Escallonia (Escalloniales).</title>
        <authorList>
            <person name="Chanderbali A."/>
            <person name="Dervinis C."/>
            <person name="Anghel I."/>
            <person name="Soltis D."/>
            <person name="Soltis P."/>
            <person name="Zapata F."/>
        </authorList>
    </citation>
    <scope>NUCLEOTIDE SEQUENCE</scope>
    <source>
        <strain evidence="4">UCBG64.0493</strain>
        <tissue evidence="4">Leaf</tissue>
    </source>
</reference>
<dbReference type="InterPro" id="IPR002885">
    <property type="entry name" value="PPR_rpt"/>
</dbReference>